<organism evidence="1 2">
    <name type="scientific">Trifolium medium</name>
    <dbReference type="NCBI Taxonomy" id="97028"/>
    <lineage>
        <taxon>Eukaryota</taxon>
        <taxon>Viridiplantae</taxon>
        <taxon>Streptophyta</taxon>
        <taxon>Embryophyta</taxon>
        <taxon>Tracheophyta</taxon>
        <taxon>Spermatophyta</taxon>
        <taxon>Magnoliopsida</taxon>
        <taxon>eudicotyledons</taxon>
        <taxon>Gunneridae</taxon>
        <taxon>Pentapetalae</taxon>
        <taxon>rosids</taxon>
        <taxon>fabids</taxon>
        <taxon>Fabales</taxon>
        <taxon>Fabaceae</taxon>
        <taxon>Papilionoideae</taxon>
        <taxon>50 kb inversion clade</taxon>
        <taxon>NPAAA clade</taxon>
        <taxon>Hologalegina</taxon>
        <taxon>IRL clade</taxon>
        <taxon>Trifolieae</taxon>
        <taxon>Trifolium</taxon>
    </lineage>
</organism>
<dbReference type="Proteomes" id="UP000265520">
    <property type="component" value="Unassembled WGS sequence"/>
</dbReference>
<comment type="caution">
    <text evidence="1">The sequence shown here is derived from an EMBL/GenBank/DDBJ whole genome shotgun (WGS) entry which is preliminary data.</text>
</comment>
<dbReference type="AlphaFoldDB" id="A0A392TAJ1"/>
<accession>A0A392TAJ1</accession>
<feature type="non-terminal residue" evidence="1">
    <location>
        <position position="85"/>
    </location>
</feature>
<keyword evidence="2" id="KW-1185">Reference proteome</keyword>
<evidence type="ECO:0000313" key="1">
    <source>
        <dbReference type="EMBL" id="MCI57564.1"/>
    </source>
</evidence>
<dbReference type="EMBL" id="LXQA010531262">
    <property type="protein sequence ID" value="MCI57564.1"/>
    <property type="molecule type" value="Genomic_DNA"/>
</dbReference>
<protein>
    <recommendedName>
        <fullName evidence="3">Cellular nucleic acid-binding protein</fullName>
    </recommendedName>
</protein>
<reference evidence="1 2" key="1">
    <citation type="journal article" date="2018" name="Front. Plant Sci.">
        <title>Red Clover (Trifolium pratense) and Zigzag Clover (T. medium) - A Picture of Genomic Similarities and Differences.</title>
        <authorList>
            <person name="Dluhosova J."/>
            <person name="Istvanek J."/>
            <person name="Nedelnik J."/>
            <person name="Repkova J."/>
        </authorList>
    </citation>
    <scope>NUCLEOTIDE SEQUENCE [LARGE SCALE GENOMIC DNA]</scope>
    <source>
        <strain evidence="2">cv. 10/8</strain>
        <tissue evidence="1">Leaf</tissue>
    </source>
</reference>
<name>A0A392TAJ1_9FABA</name>
<proteinExistence type="predicted"/>
<sequence>MAARTNAQIAEALATMADIMARDHQPGREDETRLERFMKYKPPTFTGGYNPKGAVNWLEEVEIIFEAMGCSEESKVTLGTYVLRE</sequence>
<evidence type="ECO:0008006" key="3">
    <source>
        <dbReference type="Google" id="ProtNLM"/>
    </source>
</evidence>
<evidence type="ECO:0000313" key="2">
    <source>
        <dbReference type="Proteomes" id="UP000265520"/>
    </source>
</evidence>